<dbReference type="OrthoDB" id="5832087at2759"/>
<keyword evidence="2" id="KW-1185">Reference proteome</keyword>
<dbReference type="PROSITE" id="PS50878">
    <property type="entry name" value="RT_POL"/>
    <property type="match status" value="1"/>
</dbReference>
<dbReference type="PANTHER" id="PTHR46238:SF8">
    <property type="entry name" value="ENDONUCLEASE_EXONUCLEASE_PHOSPHATASE DOMAIN-CONTAINING PROTEIN"/>
    <property type="match status" value="1"/>
</dbReference>
<organism evidence="2 3">
    <name type="scientific">Haemonchus contortus</name>
    <name type="common">Barber pole worm</name>
    <dbReference type="NCBI Taxonomy" id="6289"/>
    <lineage>
        <taxon>Eukaryota</taxon>
        <taxon>Metazoa</taxon>
        <taxon>Ecdysozoa</taxon>
        <taxon>Nematoda</taxon>
        <taxon>Chromadorea</taxon>
        <taxon>Rhabditida</taxon>
        <taxon>Rhabditina</taxon>
        <taxon>Rhabditomorpha</taxon>
        <taxon>Strongyloidea</taxon>
        <taxon>Trichostrongylidae</taxon>
        <taxon>Haemonchus</taxon>
    </lineage>
</organism>
<dbReference type="WBParaSite" id="HCON_00000530-00001">
    <property type="protein sequence ID" value="HCON_00000530-00001"/>
    <property type="gene ID" value="HCON_00000530"/>
</dbReference>
<dbReference type="Pfam" id="PF00078">
    <property type="entry name" value="RVT_1"/>
    <property type="match status" value="1"/>
</dbReference>
<proteinExistence type="predicted"/>
<dbReference type="InterPro" id="IPR000477">
    <property type="entry name" value="RT_dom"/>
</dbReference>
<evidence type="ECO:0000313" key="2">
    <source>
        <dbReference type="Proteomes" id="UP000025227"/>
    </source>
</evidence>
<dbReference type="AlphaFoldDB" id="A0A7I4XRB9"/>
<evidence type="ECO:0000259" key="1">
    <source>
        <dbReference type="PROSITE" id="PS50878"/>
    </source>
</evidence>
<reference evidence="3" key="1">
    <citation type="submission" date="2020-12" db="UniProtKB">
        <authorList>
            <consortium name="WormBaseParasite"/>
        </authorList>
    </citation>
    <scope>IDENTIFICATION</scope>
    <source>
        <strain evidence="3">MHco3</strain>
    </source>
</reference>
<accession>A0A7I4XRB9</accession>
<dbReference type="PANTHER" id="PTHR46238">
    <property type="entry name" value="REVERSE TRANSCRIPTASE DOMAIN-CONTAINING PROTEIN"/>
    <property type="match status" value="1"/>
</dbReference>
<evidence type="ECO:0000313" key="3">
    <source>
        <dbReference type="WBParaSite" id="HCON_00000530-00001"/>
    </source>
</evidence>
<feature type="domain" description="Reverse transcriptase" evidence="1">
    <location>
        <begin position="1"/>
        <end position="144"/>
    </location>
</feature>
<sequence length="144" mass="15990">MAYPKEWVRILSTSPKSRVQTAAGTSAEFPISVGVHQGSALSPLLFVVVMDTITKDLQKPAPWTLLHADDVMLASVDKSELESQWRSMTGVLCDNNIPERLKSKIYRTVIRPVAIYGAECWPATKEVEALLSVMETKMLRWTAG</sequence>
<dbReference type="Proteomes" id="UP000025227">
    <property type="component" value="Unplaced"/>
</dbReference>
<name>A0A7I4XRB9_HAECO</name>
<protein>
    <submittedName>
        <fullName evidence="3">Reverse transcriptase domain-containing protein</fullName>
    </submittedName>
</protein>